<feature type="binding site" evidence="12">
    <location>
        <position position="14"/>
    </location>
    <ligand>
        <name>Mg(2+)</name>
        <dbReference type="ChEBI" id="CHEBI:18420"/>
    </ligand>
</feature>
<feature type="binding site" evidence="12">
    <location>
        <position position="12"/>
    </location>
    <ligand>
        <name>Mg(2+)</name>
        <dbReference type="ChEBI" id="CHEBI:18420"/>
    </ligand>
</feature>
<dbReference type="GO" id="GO:0046872">
    <property type="term" value="F:metal ion binding"/>
    <property type="evidence" value="ECO:0007669"/>
    <property type="project" value="UniProtKB-KW"/>
</dbReference>
<dbReference type="NCBIfam" id="TIGR01662">
    <property type="entry name" value="HAD-SF-IIIA"/>
    <property type="match status" value="1"/>
</dbReference>
<protein>
    <recommendedName>
        <fullName evidence="8 9">D,D-heptose 1,7-bisphosphate phosphatase</fullName>
        <ecNumber evidence="9">3.1.3.-</ecNumber>
    </recommendedName>
</protein>
<evidence type="ECO:0000256" key="3">
    <source>
        <dbReference type="ARBA" id="ARBA00011245"/>
    </source>
</evidence>
<evidence type="ECO:0000256" key="9">
    <source>
        <dbReference type="PIRNR" id="PIRNR004682"/>
    </source>
</evidence>
<reference evidence="13 14" key="1">
    <citation type="journal article" date="2016" name="Nat. Commun.">
        <title>Thousands of microbial genomes shed light on interconnected biogeochemical processes in an aquifer system.</title>
        <authorList>
            <person name="Anantharaman K."/>
            <person name="Brown C.T."/>
            <person name="Hug L.A."/>
            <person name="Sharon I."/>
            <person name="Castelle C.J."/>
            <person name="Probst A.J."/>
            <person name="Thomas B.C."/>
            <person name="Singh A."/>
            <person name="Wilkins M.J."/>
            <person name="Karaoz U."/>
            <person name="Brodie E.L."/>
            <person name="Williams K.H."/>
            <person name="Hubbard S.S."/>
            <person name="Banfield J.F."/>
        </authorList>
    </citation>
    <scope>NUCLEOTIDE SEQUENCE [LARGE SCALE GENOMIC DNA]</scope>
</reference>
<dbReference type="PANTHER" id="PTHR42891">
    <property type="entry name" value="D-GLYCERO-BETA-D-MANNO-HEPTOSE-1,7-BISPHOSPHATE 7-PHOSPHATASE"/>
    <property type="match status" value="1"/>
</dbReference>
<dbReference type="EMBL" id="MFRE01000007">
    <property type="protein sequence ID" value="OGH94572.1"/>
    <property type="molecule type" value="Genomic_DNA"/>
</dbReference>
<dbReference type="NCBIfam" id="TIGR01261">
    <property type="entry name" value="hisB_Nterm"/>
    <property type="match status" value="1"/>
</dbReference>
<dbReference type="STRING" id="1798709.A2538_00230"/>
<keyword evidence="12" id="KW-0862">Zinc</keyword>
<dbReference type="PANTHER" id="PTHR42891:SF1">
    <property type="entry name" value="D-GLYCERO-BETA-D-MANNO-HEPTOSE-1,7-BISPHOSPHATE 7-PHOSPHATASE"/>
    <property type="match status" value="1"/>
</dbReference>
<evidence type="ECO:0000313" key="13">
    <source>
        <dbReference type="EMBL" id="OGH94572.1"/>
    </source>
</evidence>
<feature type="binding site" evidence="12">
    <location>
        <position position="106"/>
    </location>
    <ligand>
        <name>Zn(2+)</name>
        <dbReference type="ChEBI" id="CHEBI:29105"/>
    </ligand>
</feature>
<comment type="cofactor">
    <cofactor evidence="1 12">
        <name>Mg(2+)</name>
        <dbReference type="ChEBI" id="CHEBI:18420"/>
    </cofactor>
</comment>
<dbReference type="PIRSF" id="PIRSF004682">
    <property type="entry name" value="GmhB"/>
    <property type="match status" value="1"/>
</dbReference>
<evidence type="ECO:0000256" key="11">
    <source>
        <dbReference type="PIRSR" id="PIRSR004682-3"/>
    </source>
</evidence>
<dbReference type="InterPro" id="IPR005954">
    <property type="entry name" value="HisB_N"/>
</dbReference>
<dbReference type="InterPro" id="IPR036412">
    <property type="entry name" value="HAD-like_sf"/>
</dbReference>
<feature type="active site" description="Proton donor" evidence="10">
    <location>
        <position position="14"/>
    </location>
</feature>
<evidence type="ECO:0000256" key="2">
    <source>
        <dbReference type="ARBA" id="ARBA00004496"/>
    </source>
</evidence>
<comment type="cofactor">
    <cofactor evidence="12">
        <name>Zn(2+)</name>
        <dbReference type="ChEBI" id="CHEBI:29105"/>
    </cofactor>
</comment>
<evidence type="ECO:0000256" key="6">
    <source>
        <dbReference type="ARBA" id="ARBA00022801"/>
    </source>
</evidence>
<proteinExistence type="inferred from homology"/>
<feature type="binding site" evidence="12">
    <location>
        <position position="114"/>
    </location>
    <ligand>
        <name>Zn(2+)</name>
        <dbReference type="ChEBI" id="CHEBI:29105"/>
    </ligand>
</feature>
<keyword evidence="7 9" id="KW-0119">Carbohydrate metabolism</keyword>
<keyword evidence="12" id="KW-0460">Magnesium</keyword>
<dbReference type="GO" id="GO:0004401">
    <property type="term" value="F:histidinol-phosphatase activity"/>
    <property type="evidence" value="ECO:0007669"/>
    <property type="project" value="InterPro"/>
</dbReference>
<evidence type="ECO:0000256" key="7">
    <source>
        <dbReference type="ARBA" id="ARBA00023277"/>
    </source>
</evidence>
<sequence>MSEQLTKYAFIDRDGTLIHEPTLKETKPGDVPYQIDSLGKLKILPGVINGLQKLVAAGYRLVMISNQDGLGAEIFPRPSFDSPQNKLLEICEDSGIIFEMILICTHLPVDDCNCRKPKTGLVDNLPMMENIDRVNSVVIGNSHTDKKFAEKLGLKFVEIKTNTTFKVIL</sequence>
<feature type="binding site" evidence="12">
    <location>
        <position position="104"/>
    </location>
    <ligand>
        <name>Zn(2+)</name>
        <dbReference type="ChEBI" id="CHEBI:29105"/>
    </ligand>
</feature>
<evidence type="ECO:0000256" key="5">
    <source>
        <dbReference type="ARBA" id="ARBA00022723"/>
    </source>
</evidence>
<dbReference type="GO" id="GO:0005737">
    <property type="term" value="C:cytoplasm"/>
    <property type="evidence" value="ECO:0007669"/>
    <property type="project" value="UniProtKB-SubCell"/>
</dbReference>
<comment type="subcellular location">
    <subcellularLocation>
        <location evidence="2 9">Cytoplasm</location>
    </subcellularLocation>
</comment>
<feature type="site" description="Stabilizes the phosphoryl group" evidence="11">
    <location>
        <position position="116"/>
    </location>
</feature>
<dbReference type="InterPro" id="IPR006549">
    <property type="entry name" value="HAD-SF_hydro_IIIA"/>
</dbReference>
<comment type="similarity">
    <text evidence="9">Belongs to the gmhB family.</text>
</comment>
<evidence type="ECO:0000256" key="1">
    <source>
        <dbReference type="ARBA" id="ARBA00001946"/>
    </source>
</evidence>
<keyword evidence="6 9" id="KW-0378">Hydrolase</keyword>
<dbReference type="Pfam" id="PF08645">
    <property type="entry name" value="PNK3P"/>
    <property type="match status" value="1"/>
</dbReference>
<feature type="site" description="Stabilizes the phosphoryl group" evidence="11">
    <location>
        <position position="65"/>
    </location>
</feature>
<dbReference type="NCBIfam" id="TIGR01656">
    <property type="entry name" value="Histidinol-ppas"/>
    <property type="match status" value="1"/>
</dbReference>
<dbReference type="GO" id="GO:0005975">
    <property type="term" value="P:carbohydrate metabolic process"/>
    <property type="evidence" value="ECO:0007669"/>
    <property type="project" value="InterPro"/>
</dbReference>
<keyword evidence="5 12" id="KW-0479">Metal-binding</keyword>
<evidence type="ECO:0000256" key="12">
    <source>
        <dbReference type="PIRSR" id="PIRSR004682-4"/>
    </source>
</evidence>
<dbReference type="SUPFAM" id="SSF56784">
    <property type="entry name" value="HAD-like"/>
    <property type="match status" value="1"/>
</dbReference>
<dbReference type="AlphaFoldDB" id="A0A1F6PEH8"/>
<dbReference type="EC" id="3.1.3.-" evidence="9"/>
<evidence type="ECO:0000256" key="4">
    <source>
        <dbReference type="ARBA" id="ARBA00022490"/>
    </source>
</evidence>
<comment type="subunit">
    <text evidence="3">Monomer.</text>
</comment>
<dbReference type="GO" id="GO:0004424">
    <property type="term" value="F:imidazoleglycerol-phosphate dehydratase activity"/>
    <property type="evidence" value="ECO:0007669"/>
    <property type="project" value="InterPro"/>
</dbReference>
<accession>A0A1F6PEH8</accession>
<dbReference type="GO" id="GO:0000105">
    <property type="term" value="P:L-histidine biosynthetic process"/>
    <property type="evidence" value="ECO:0007669"/>
    <property type="project" value="InterPro"/>
</dbReference>
<gene>
    <name evidence="13" type="ORF">A2538_00230</name>
</gene>
<feature type="active site" description="Nucleophile" evidence="10">
    <location>
        <position position="12"/>
    </location>
</feature>
<comment type="caution">
    <text evidence="13">The sequence shown here is derived from an EMBL/GenBank/DDBJ whole genome shotgun (WGS) entry which is preliminary data.</text>
</comment>
<name>A0A1F6PEH8_9BACT</name>
<evidence type="ECO:0000256" key="10">
    <source>
        <dbReference type="PIRSR" id="PIRSR004682-1"/>
    </source>
</evidence>
<dbReference type="InterPro" id="IPR023214">
    <property type="entry name" value="HAD_sf"/>
</dbReference>
<organism evidence="13 14">
    <name type="scientific">Candidatus Magasanikbacteria bacterium RIFOXYD2_FULL_41_14</name>
    <dbReference type="NCBI Taxonomy" id="1798709"/>
    <lineage>
        <taxon>Bacteria</taxon>
        <taxon>Candidatus Magasanikiibacteriota</taxon>
    </lineage>
</organism>
<dbReference type="Gene3D" id="3.40.50.1000">
    <property type="entry name" value="HAD superfamily/HAD-like"/>
    <property type="match status" value="1"/>
</dbReference>
<dbReference type="InterPro" id="IPR004446">
    <property type="entry name" value="Heptose_bisP_phosphatase"/>
</dbReference>
<keyword evidence="4 9" id="KW-0963">Cytoplasm</keyword>
<dbReference type="InterPro" id="IPR006543">
    <property type="entry name" value="Histidinol-phos"/>
</dbReference>
<feature type="site" description="Contributes to substrate recognition" evidence="11">
    <location>
        <position position="115"/>
    </location>
</feature>
<evidence type="ECO:0000256" key="8">
    <source>
        <dbReference type="ARBA" id="ARBA00031828"/>
    </source>
</evidence>
<evidence type="ECO:0000313" key="14">
    <source>
        <dbReference type="Proteomes" id="UP000178254"/>
    </source>
</evidence>
<dbReference type="Proteomes" id="UP000178254">
    <property type="component" value="Unassembled WGS sequence"/>
</dbReference>
<dbReference type="InterPro" id="IPR013954">
    <property type="entry name" value="PNK3P"/>
</dbReference>
<feature type="binding site" evidence="12">
    <location>
        <position position="112"/>
    </location>
    <ligand>
        <name>Zn(2+)</name>
        <dbReference type="ChEBI" id="CHEBI:29105"/>
    </ligand>
</feature>